<dbReference type="PROSITE" id="PS50305">
    <property type="entry name" value="SIRTUIN"/>
    <property type="match status" value="1"/>
</dbReference>
<dbReference type="GO" id="GO:0005634">
    <property type="term" value="C:nucleus"/>
    <property type="evidence" value="ECO:0007669"/>
    <property type="project" value="TreeGrafter"/>
</dbReference>
<dbReference type="PANTHER" id="PTHR11085:SF12">
    <property type="entry name" value="NAD-DEPENDENT PROTEIN DEACYLASE SIRTUIN-6"/>
    <property type="match status" value="1"/>
</dbReference>
<evidence type="ECO:0000256" key="5">
    <source>
        <dbReference type="ARBA" id="ARBA00023027"/>
    </source>
</evidence>
<dbReference type="SUPFAM" id="SSF52467">
    <property type="entry name" value="DHS-like NAD/FAD-binding domain"/>
    <property type="match status" value="1"/>
</dbReference>
<dbReference type="AlphaFoldDB" id="A0A830HLK4"/>
<dbReference type="EC" id="2.3.1.286" evidence="1"/>
<dbReference type="InterPro" id="IPR026590">
    <property type="entry name" value="Ssirtuin_cat_dom"/>
</dbReference>
<keyword evidence="5" id="KW-0520">NAD</keyword>
<comment type="similarity">
    <text evidence="6">Belongs to the sirtuin family. Class IV subfamily.</text>
</comment>
<evidence type="ECO:0000256" key="3">
    <source>
        <dbReference type="ARBA" id="ARBA00022723"/>
    </source>
</evidence>
<feature type="region of interest" description="Disordered" evidence="8">
    <location>
        <begin position="408"/>
        <end position="428"/>
    </location>
</feature>
<evidence type="ECO:0000313" key="10">
    <source>
        <dbReference type="EMBL" id="GHP07533.1"/>
    </source>
</evidence>
<gene>
    <name evidence="10" type="ORF">PPROV_000627500</name>
</gene>
<keyword evidence="3 7" id="KW-0479">Metal-binding</keyword>
<evidence type="ECO:0000256" key="1">
    <source>
        <dbReference type="ARBA" id="ARBA00012928"/>
    </source>
</evidence>
<evidence type="ECO:0000256" key="7">
    <source>
        <dbReference type="PROSITE-ProRule" id="PRU00236"/>
    </source>
</evidence>
<dbReference type="PANTHER" id="PTHR11085">
    <property type="entry name" value="NAD-DEPENDENT PROTEIN DEACYLASE SIRTUIN-5, MITOCHONDRIAL-RELATED"/>
    <property type="match status" value="1"/>
</dbReference>
<protein>
    <recommendedName>
        <fullName evidence="1">protein acetyllysine N-acetyltransferase</fullName>
        <ecNumber evidence="1">2.3.1.286</ecNumber>
    </recommendedName>
</protein>
<organism evidence="10 11">
    <name type="scientific">Pycnococcus provasolii</name>
    <dbReference type="NCBI Taxonomy" id="41880"/>
    <lineage>
        <taxon>Eukaryota</taxon>
        <taxon>Viridiplantae</taxon>
        <taxon>Chlorophyta</taxon>
        <taxon>Pseudoscourfieldiophyceae</taxon>
        <taxon>Pseudoscourfieldiales</taxon>
        <taxon>Pycnococcaceae</taxon>
        <taxon>Pycnococcus</taxon>
    </lineage>
</organism>
<feature type="binding site" evidence="7">
    <location>
        <position position="142"/>
    </location>
    <ligand>
        <name>Zn(2+)</name>
        <dbReference type="ChEBI" id="CHEBI:29105"/>
    </ligand>
</feature>
<dbReference type="GO" id="GO:0000122">
    <property type="term" value="P:negative regulation of transcription by RNA polymerase II"/>
    <property type="evidence" value="ECO:0007669"/>
    <property type="project" value="TreeGrafter"/>
</dbReference>
<dbReference type="Gene3D" id="2.20.28.200">
    <property type="match status" value="1"/>
</dbReference>
<feature type="binding site" evidence="7">
    <location>
        <position position="170"/>
    </location>
    <ligand>
        <name>Zn(2+)</name>
        <dbReference type="ChEBI" id="CHEBI:29105"/>
    </ligand>
</feature>
<dbReference type="Proteomes" id="UP000660262">
    <property type="component" value="Unassembled WGS sequence"/>
</dbReference>
<evidence type="ECO:0000313" key="11">
    <source>
        <dbReference type="Proteomes" id="UP000660262"/>
    </source>
</evidence>
<evidence type="ECO:0000256" key="2">
    <source>
        <dbReference type="ARBA" id="ARBA00022679"/>
    </source>
</evidence>
<dbReference type="EMBL" id="BNJQ01000017">
    <property type="protein sequence ID" value="GHP07533.1"/>
    <property type="molecule type" value="Genomic_DNA"/>
</dbReference>
<feature type="domain" description="Deacetylase sirtuin-type" evidence="9">
    <location>
        <begin position="26"/>
        <end position="270"/>
    </location>
</feature>
<dbReference type="Pfam" id="PF02146">
    <property type="entry name" value="SIR2"/>
    <property type="match status" value="1"/>
</dbReference>
<dbReference type="InterPro" id="IPR050134">
    <property type="entry name" value="NAD-dep_sirtuin_deacylases"/>
</dbReference>
<dbReference type="GO" id="GO:0017136">
    <property type="term" value="F:histone deacetylase activity, NAD-dependent"/>
    <property type="evidence" value="ECO:0007669"/>
    <property type="project" value="TreeGrafter"/>
</dbReference>
<evidence type="ECO:0000259" key="9">
    <source>
        <dbReference type="PROSITE" id="PS50305"/>
    </source>
</evidence>
<proteinExistence type="inferred from homology"/>
<comment type="caution">
    <text evidence="10">The sequence shown here is derived from an EMBL/GenBank/DDBJ whole genome shotgun (WGS) entry which is preliminary data.</text>
</comment>
<evidence type="ECO:0000256" key="4">
    <source>
        <dbReference type="ARBA" id="ARBA00022833"/>
    </source>
</evidence>
<keyword evidence="4 7" id="KW-0862">Zinc</keyword>
<keyword evidence="2" id="KW-0808">Transferase</keyword>
<dbReference type="Gene3D" id="3.40.50.1220">
    <property type="entry name" value="TPP-binding domain"/>
    <property type="match status" value="1"/>
</dbReference>
<dbReference type="GO" id="GO:0046872">
    <property type="term" value="F:metal ion binding"/>
    <property type="evidence" value="ECO:0007669"/>
    <property type="project" value="UniProtKB-KW"/>
</dbReference>
<name>A0A830HLK4_9CHLO</name>
<dbReference type="FunFam" id="3.40.50.1220:FF:000038">
    <property type="entry name" value="NAD-dependent protein deacetylase sirtuin-6 isoform X2"/>
    <property type="match status" value="1"/>
</dbReference>
<accession>A0A830HLK4</accession>
<sequence>MSCGYADRLKKRDDYGGTLGTPEIRQASCASEVAQLAATVREAQGAVVLFTGAGLSTSCGIPDFRGPNGVWTREKQGMPKAEVDVSFVNAVPSIGHAIASQLVALGHVSRVVSQNVDGLHLRSGIPANKLTELHGNTFVETCEACNVDHVRDFEVETVGYKRTGRACSRCSTGVCRDFVLDWDSAIREADIDNAHRSIDDAKVVITLGTSLQITPACNMPQRCHRKGGKVCIVNLQKTPKDKLIAKKDGLRIFATCDEVMCRLHTELSLPPIPDFVRSHVIFVGIERTRAGAHVVYMRSAHGAKKCPLPWLDAASFVVRRGGTDDIFHEEKNVRAKSSGSGVNGRGNGEPRLFFSACAPLRTTKIQLGDDAACVPGEIRVSITLHLLDGSTRALPDVRLHLPLEGEEANDTAAAPAAAAAAPEAVPDPPAKRARVSVASAAIEAASAAAVESHHSQGLDVSSSVAGWRAESDVLMVETQRKTYDPASVLGGGGGAAAAAAATAC</sequence>
<feature type="active site" description="Proton acceptor" evidence="7">
    <location>
        <position position="134"/>
    </location>
</feature>
<keyword evidence="11" id="KW-1185">Reference proteome</keyword>
<feature type="binding site" evidence="7">
    <location>
        <position position="145"/>
    </location>
    <ligand>
        <name>Zn(2+)</name>
        <dbReference type="ChEBI" id="CHEBI:29105"/>
    </ligand>
</feature>
<dbReference type="InterPro" id="IPR003000">
    <property type="entry name" value="Sirtuin"/>
</dbReference>
<reference evidence="10" key="1">
    <citation type="submission" date="2020-10" db="EMBL/GenBank/DDBJ databases">
        <title>Unveiling of a novel bifunctional photoreceptor, Dualchrome1, isolated from a cosmopolitan green alga.</title>
        <authorList>
            <person name="Suzuki S."/>
            <person name="Kawachi M."/>
        </authorList>
    </citation>
    <scope>NUCLEOTIDE SEQUENCE</scope>
    <source>
        <strain evidence="10">NIES 2893</strain>
    </source>
</reference>
<dbReference type="GO" id="GO:0070403">
    <property type="term" value="F:NAD+ binding"/>
    <property type="evidence" value="ECO:0007669"/>
    <property type="project" value="InterPro"/>
</dbReference>
<evidence type="ECO:0000256" key="8">
    <source>
        <dbReference type="SAM" id="MobiDB-lite"/>
    </source>
</evidence>
<dbReference type="InterPro" id="IPR029035">
    <property type="entry name" value="DHS-like_NAD/FAD-binding_dom"/>
</dbReference>
<dbReference type="OrthoDB" id="424302at2759"/>
<dbReference type="GO" id="GO:0003714">
    <property type="term" value="F:transcription corepressor activity"/>
    <property type="evidence" value="ECO:0007669"/>
    <property type="project" value="TreeGrafter"/>
</dbReference>
<feature type="binding site" evidence="7">
    <location>
        <position position="167"/>
    </location>
    <ligand>
        <name>Zn(2+)</name>
        <dbReference type="ChEBI" id="CHEBI:29105"/>
    </ligand>
</feature>
<feature type="compositionally biased region" description="Low complexity" evidence="8">
    <location>
        <begin position="412"/>
        <end position="424"/>
    </location>
</feature>
<evidence type="ECO:0000256" key="6">
    <source>
        <dbReference type="ARBA" id="ARBA00038170"/>
    </source>
</evidence>